<dbReference type="PANTHER" id="PTHR11236">
    <property type="entry name" value="AMINOBENZOATE/ANTHRANILATE SYNTHASE"/>
    <property type="match status" value="1"/>
</dbReference>
<organism evidence="2 3">
    <name type="scientific">Corallococcus exercitus</name>
    <dbReference type="NCBI Taxonomy" id="2316736"/>
    <lineage>
        <taxon>Bacteria</taxon>
        <taxon>Pseudomonadati</taxon>
        <taxon>Myxococcota</taxon>
        <taxon>Myxococcia</taxon>
        <taxon>Myxococcales</taxon>
        <taxon>Cystobacterineae</taxon>
        <taxon>Myxococcaceae</taxon>
        <taxon>Corallococcus</taxon>
    </lineage>
</organism>
<dbReference type="EMBL" id="JABFJV010000649">
    <property type="protein sequence ID" value="NOK39856.1"/>
    <property type="molecule type" value="Genomic_DNA"/>
</dbReference>
<dbReference type="Gene3D" id="3.60.120.10">
    <property type="entry name" value="Anthranilate synthase"/>
    <property type="match status" value="1"/>
</dbReference>
<evidence type="ECO:0000313" key="2">
    <source>
        <dbReference type="EMBL" id="NOK39856.1"/>
    </source>
</evidence>
<dbReference type="InterPro" id="IPR006805">
    <property type="entry name" value="Anth_synth_I_N"/>
</dbReference>
<dbReference type="GO" id="GO:0005737">
    <property type="term" value="C:cytoplasm"/>
    <property type="evidence" value="ECO:0007669"/>
    <property type="project" value="TreeGrafter"/>
</dbReference>
<dbReference type="GO" id="GO:0000162">
    <property type="term" value="P:L-tryptophan biosynthetic process"/>
    <property type="evidence" value="ECO:0007669"/>
    <property type="project" value="TreeGrafter"/>
</dbReference>
<dbReference type="InterPro" id="IPR005801">
    <property type="entry name" value="ADC_synthase"/>
</dbReference>
<dbReference type="InterPro" id="IPR019999">
    <property type="entry name" value="Anth_synth_I-like"/>
</dbReference>
<dbReference type="AlphaFoldDB" id="A0A7Y4KTY6"/>
<dbReference type="PANTHER" id="PTHR11236:SF18">
    <property type="entry name" value="AMINODEOXYCHORISMATE SYNTHASE"/>
    <property type="match status" value="1"/>
</dbReference>
<dbReference type="Proteomes" id="UP000563426">
    <property type="component" value="Unassembled WGS sequence"/>
</dbReference>
<evidence type="ECO:0000259" key="1">
    <source>
        <dbReference type="Pfam" id="PF04715"/>
    </source>
</evidence>
<keyword evidence="3" id="KW-1185">Reference proteome</keyword>
<feature type="non-terminal residue" evidence="2">
    <location>
        <position position="1"/>
    </location>
</feature>
<dbReference type="GO" id="GO:0046820">
    <property type="term" value="F:4-amino-4-deoxychorismate synthase activity"/>
    <property type="evidence" value="ECO:0007669"/>
    <property type="project" value="TreeGrafter"/>
</dbReference>
<sequence>PAPGPYRVHHRKLRLDVSPEQAFVALHGGREHAFWLDSSRVETGLSRFSFMGDATGPHAAVLRYHVNPPRLTVTRADGTEEHSTELFGHLRRELARLGAERADLPFDFQGGFVGYLGYELKHDCGASAAHASPDPDAGLVLADRLLVWDHAEREVYLVALAPGDEAPRVREWFDATESALRALPPLEPPV</sequence>
<dbReference type="Pfam" id="PF04715">
    <property type="entry name" value="Anth_synt_I_N"/>
    <property type="match status" value="1"/>
</dbReference>
<feature type="domain" description="Anthranilate synthase component I N-terminal" evidence="1">
    <location>
        <begin position="16"/>
        <end position="157"/>
    </location>
</feature>
<gene>
    <name evidence="2" type="ORF">HMI49_42555</name>
</gene>
<evidence type="ECO:0000313" key="3">
    <source>
        <dbReference type="Proteomes" id="UP000563426"/>
    </source>
</evidence>
<name>A0A7Y4KTY6_9BACT</name>
<dbReference type="GO" id="GO:0008153">
    <property type="term" value="P:4-aminobenzoate biosynthetic process"/>
    <property type="evidence" value="ECO:0007669"/>
    <property type="project" value="TreeGrafter"/>
</dbReference>
<dbReference type="SUPFAM" id="SSF56322">
    <property type="entry name" value="ADC synthase"/>
    <property type="match status" value="1"/>
</dbReference>
<accession>A0A7Y4KTY6</accession>
<proteinExistence type="predicted"/>
<reference evidence="2 3" key="1">
    <citation type="submission" date="2020-05" db="EMBL/GenBank/DDBJ databases">
        <authorList>
            <person name="Whitworth D."/>
        </authorList>
    </citation>
    <scope>NUCLEOTIDE SEQUENCE [LARGE SCALE GENOMIC DNA]</scope>
    <source>
        <strain evidence="2 3">AB043B</strain>
    </source>
</reference>
<feature type="non-terminal residue" evidence="2">
    <location>
        <position position="190"/>
    </location>
</feature>
<comment type="caution">
    <text evidence="2">The sequence shown here is derived from an EMBL/GenBank/DDBJ whole genome shotgun (WGS) entry which is preliminary data.</text>
</comment>
<protein>
    <submittedName>
        <fullName evidence="2">Aminodeoxychorismate synthase component I</fullName>
    </submittedName>
</protein>